<dbReference type="AlphaFoldDB" id="A0A452V6S0"/>
<evidence type="ECO:0000313" key="2">
    <source>
        <dbReference type="Ensembl" id="ENSUMAP00000029225"/>
    </source>
</evidence>
<organism evidence="2">
    <name type="scientific">Ursus maritimus</name>
    <name type="common">Polar bear</name>
    <name type="synonym">Thalarctos maritimus</name>
    <dbReference type="NCBI Taxonomy" id="29073"/>
    <lineage>
        <taxon>Eukaryota</taxon>
        <taxon>Metazoa</taxon>
        <taxon>Chordata</taxon>
        <taxon>Craniata</taxon>
        <taxon>Vertebrata</taxon>
        <taxon>Euteleostomi</taxon>
        <taxon>Mammalia</taxon>
        <taxon>Eutheria</taxon>
        <taxon>Laurasiatheria</taxon>
        <taxon>Carnivora</taxon>
        <taxon>Caniformia</taxon>
        <taxon>Ursidae</taxon>
        <taxon>Ursus</taxon>
    </lineage>
</organism>
<reference evidence="2" key="1">
    <citation type="submission" date="2019-03" db="UniProtKB">
        <authorList>
            <consortium name="Ensembl"/>
        </authorList>
    </citation>
    <scope>IDENTIFICATION</scope>
</reference>
<keyword evidence="1" id="KW-0472">Membrane</keyword>
<evidence type="ECO:0000256" key="1">
    <source>
        <dbReference type="SAM" id="Phobius"/>
    </source>
</evidence>
<sequence>MFSYLILCPSKGPSLICLAWPHVPTVPCSTAYLVQLTTPGAACYRAFTLTSFNSSLLMLLLKPAQFPFSWLLLKFSFPWGFFFLLVLGDPEKNLYGGFLVWD</sequence>
<feature type="transmembrane region" description="Helical" evidence="1">
    <location>
        <begin position="68"/>
        <end position="87"/>
    </location>
</feature>
<keyword evidence="1" id="KW-0812">Transmembrane</keyword>
<name>A0A452V6S0_URSMA</name>
<proteinExistence type="predicted"/>
<protein>
    <submittedName>
        <fullName evidence="2">Uncharacterized protein</fullName>
    </submittedName>
</protein>
<dbReference type="Ensembl" id="ENSUMAT00000034544.1">
    <property type="protein sequence ID" value="ENSUMAP00000029225.1"/>
    <property type="gene ID" value="ENSUMAG00000021205.1"/>
</dbReference>
<dbReference type="GeneTree" id="ENSGT00910000147024"/>
<accession>A0A452V6S0</accession>
<keyword evidence="1" id="KW-1133">Transmembrane helix</keyword>